<feature type="transmembrane region" description="Helical" evidence="15">
    <location>
        <begin position="93"/>
        <end position="111"/>
    </location>
</feature>
<keyword evidence="4" id="KW-1003">Cell membrane</keyword>
<evidence type="ECO:0000256" key="4">
    <source>
        <dbReference type="ARBA" id="ARBA00022475"/>
    </source>
</evidence>
<evidence type="ECO:0000256" key="7">
    <source>
        <dbReference type="ARBA" id="ARBA00022679"/>
    </source>
</evidence>
<evidence type="ECO:0000256" key="15">
    <source>
        <dbReference type="SAM" id="Phobius"/>
    </source>
</evidence>
<evidence type="ECO:0000256" key="3">
    <source>
        <dbReference type="ARBA" id="ARBA00012438"/>
    </source>
</evidence>
<dbReference type="SUPFAM" id="SSF47384">
    <property type="entry name" value="Homodimeric domain of signal transducing histidine kinase"/>
    <property type="match status" value="1"/>
</dbReference>
<dbReference type="CDD" id="cd00082">
    <property type="entry name" value="HisKA"/>
    <property type="match status" value="1"/>
</dbReference>
<dbReference type="InterPro" id="IPR004358">
    <property type="entry name" value="Sig_transdc_His_kin-like_C"/>
</dbReference>
<dbReference type="Gene3D" id="1.10.287.130">
    <property type="match status" value="1"/>
</dbReference>
<dbReference type="SUPFAM" id="SSF55874">
    <property type="entry name" value="ATPase domain of HSP90 chaperone/DNA topoisomerase II/histidine kinase"/>
    <property type="match status" value="1"/>
</dbReference>
<keyword evidence="13" id="KW-0902">Two-component regulatory system</keyword>
<evidence type="ECO:0000256" key="5">
    <source>
        <dbReference type="ARBA" id="ARBA00022519"/>
    </source>
</evidence>
<dbReference type="CDD" id="cd00075">
    <property type="entry name" value="HATPase"/>
    <property type="match status" value="1"/>
</dbReference>
<keyword evidence="9" id="KW-0547">Nucleotide-binding</keyword>
<evidence type="ECO:0000256" key="2">
    <source>
        <dbReference type="ARBA" id="ARBA00004429"/>
    </source>
</evidence>
<keyword evidence="12 15" id="KW-1133">Transmembrane helix</keyword>
<protein>
    <recommendedName>
        <fullName evidence="3">histidine kinase</fullName>
        <ecNumber evidence="3">2.7.13.3</ecNumber>
    </recommendedName>
</protein>
<sequence>MNLRRFDTLFVRLFLLMWLSLAVSHLVAFLTVTHSEFAMPPGFIGGPGPAIGAGPAPHWPAIPSLPPGNPLTVGQPAAGQLPALPAHALWLDYGLRFLVIGLGALLGAYWLSAPMRRLAAAADTLAEGLHPHRPPPVLDENAGTREVRRTARVFNHMASRLQAQFDARGLQMAALSHDLRTPLTRLRLRLDAMPAPMVQSAVGDIQEMNSMIEGALAVLREQQEGGDARVIDLTALMQSVTDDMAEQHLPVTMQDAPPVRVRVHPAALRRIVDNLVSNALRYGVCAHLSVSLHGQQVHMVVDDDGPGIAPEHMDKAFQPWVRLSPTHARAGHGLGLALARELAQRDGGDIVLSNRQQGGLRAELVLPRV</sequence>
<evidence type="ECO:0000256" key="13">
    <source>
        <dbReference type="ARBA" id="ARBA00023012"/>
    </source>
</evidence>
<dbReference type="PROSITE" id="PS50885">
    <property type="entry name" value="HAMP"/>
    <property type="match status" value="1"/>
</dbReference>
<dbReference type="PRINTS" id="PR00344">
    <property type="entry name" value="BCTRLSENSOR"/>
</dbReference>
<keyword evidence="19" id="KW-1185">Reference proteome</keyword>
<evidence type="ECO:0000256" key="10">
    <source>
        <dbReference type="ARBA" id="ARBA00022777"/>
    </source>
</evidence>
<evidence type="ECO:0000256" key="8">
    <source>
        <dbReference type="ARBA" id="ARBA00022692"/>
    </source>
</evidence>
<dbReference type="PANTHER" id="PTHR44936">
    <property type="entry name" value="SENSOR PROTEIN CREC"/>
    <property type="match status" value="1"/>
</dbReference>
<dbReference type="SMART" id="SM00387">
    <property type="entry name" value="HATPase_c"/>
    <property type="match status" value="1"/>
</dbReference>
<evidence type="ECO:0000256" key="9">
    <source>
        <dbReference type="ARBA" id="ARBA00022741"/>
    </source>
</evidence>
<keyword evidence="14 15" id="KW-0472">Membrane</keyword>
<keyword evidence="11" id="KW-0067">ATP-binding</keyword>
<dbReference type="SMART" id="SM00388">
    <property type="entry name" value="HisKA"/>
    <property type="match status" value="1"/>
</dbReference>
<dbReference type="InterPro" id="IPR003660">
    <property type="entry name" value="HAMP_dom"/>
</dbReference>
<feature type="transmembrane region" description="Helical" evidence="15">
    <location>
        <begin position="9"/>
        <end position="32"/>
    </location>
</feature>
<keyword evidence="8 15" id="KW-0812">Transmembrane</keyword>
<dbReference type="EC" id="2.7.13.3" evidence="3"/>
<evidence type="ECO:0000256" key="11">
    <source>
        <dbReference type="ARBA" id="ARBA00022840"/>
    </source>
</evidence>
<dbReference type="Gene3D" id="3.30.565.10">
    <property type="entry name" value="Histidine kinase-like ATPase, C-terminal domain"/>
    <property type="match status" value="1"/>
</dbReference>
<name>A0ABN6D6F2_9BURK</name>
<feature type="domain" description="HAMP" evidence="17">
    <location>
        <begin position="109"/>
        <end position="166"/>
    </location>
</feature>
<keyword evidence="6" id="KW-0597">Phosphoprotein</keyword>
<evidence type="ECO:0000313" key="18">
    <source>
        <dbReference type="EMBL" id="BCO27614.1"/>
    </source>
</evidence>
<dbReference type="InterPro" id="IPR005467">
    <property type="entry name" value="His_kinase_dom"/>
</dbReference>
<dbReference type="PANTHER" id="PTHR44936:SF5">
    <property type="entry name" value="SENSOR HISTIDINE KINASE ENVZ"/>
    <property type="match status" value="1"/>
</dbReference>
<feature type="domain" description="Histidine kinase" evidence="16">
    <location>
        <begin position="174"/>
        <end position="369"/>
    </location>
</feature>
<keyword evidence="10" id="KW-0418">Kinase</keyword>
<comment type="catalytic activity">
    <reaction evidence="1">
        <text>ATP + protein L-histidine = ADP + protein N-phospho-L-histidine.</text>
        <dbReference type="EC" id="2.7.13.3"/>
    </reaction>
</comment>
<dbReference type="RefSeq" id="WP_223903651.1">
    <property type="nucleotide sequence ID" value="NZ_AP024238.1"/>
</dbReference>
<dbReference type="InterPro" id="IPR003661">
    <property type="entry name" value="HisK_dim/P_dom"/>
</dbReference>
<dbReference type="Pfam" id="PF02518">
    <property type="entry name" value="HATPase_c"/>
    <property type="match status" value="1"/>
</dbReference>
<evidence type="ECO:0000259" key="16">
    <source>
        <dbReference type="PROSITE" id="PS50109"/>
    </source>
</evidence>
<reference evidence="18 19" key="1">
    <citation type="journal article" date="2021" name="Microbiol. Spectr.">
        <title>A Single Bacterium Capable of Oxidation and Reduction of Iron at Circumneutral pH.</title>
        <authorList>
            <person name="Kato S."/>
            <person name="Ohkuma M."/>
        </authorList>
    </citation>
    <scope>NUCLEOTIDE SEQUENCE [LARGE SCALE GENOMIC DNA]</scope>
    <source>
        <strain evidence="18 19">MIZ03</strain>
    </source>
</reference>
<dbReference type="Pfam" id="PF00672">
    <property type="entry name" value="HAMP"/>
    <property type="match status" value="1"/>
</dbReference>
<accession>A0ABN6D6F2</accession>
<evidence type="ECO:0000256" key="12">
    <source>
        <dbReference type="ARBA" id="ARBA00022989"/>
    </source>
</evidence>
<evidence type="ECO:0000256" key="1">
    <source>
        <dbReference type="ARBA" id="ARBA00000085"/>
    </source>
</evidence>
<evidence type="ECO:0000313" key="19">
    <source>
        <dbReference type="Proteomes" id="UP000824366"/>
    </source>
</evidence>
<gene>
    <name evidence="18" type="ORF">MIZ03_2503</name>
</gene>
<proteinExistence type="predicted"/>
<comment type="subcellular location">
    <subcellularLocation>
        <location evidence="2">Cell inner membrane</location>
        <topology evidence="2">Multi-pass membrane protein</topology>
    </subcellularLocation>
</comment>
<dbReference type="InterPro" id="IPR050980">
    <property type="entry name" value="2C_sensor_his_kinase"/>
</dbReference>
<dbReference type="InterPro" id="IPR003594">
    <property type="entry name" value="HATPase_dom"/>
</dbReference>
<evidence type="ECO:0000256" key="6">
    <source>
        <dbReference type="ARBA" id="ARBA00022553"/>
    </source>
</evidence>
<dbReference type="CDD" id="cd06225">
    <property type="entry name" value="HAMP"/>
    <property type="match status" value="1"/>
</dbReference>
<evidence type="ECO:0000259" key="17">
    <source>
        <dbReference type="PROSITE" id="PS50885"/>
    </source>
</evidence>
<dbReference type="PROSITE" id="PS50109">
    <property type="entry name" value="HIS_KIN"/>
    <property type="match status" value="1"/>
</dbReference>
<dbReference type="EMBL" id="AP024238">
    <property type="protein sequence ID" value="BCO27614.1"/>
    <property type="molecule type" value="Genomic_DNA"/>
</dbReference>
<keyword evidence="7" id="KW-0808">Transferase</keyword>
<evidence type="ECO:0000256" key="14">
    <source>
        <dbReference type="ARBA" id="ARBA00023136"/>
    </source>
</evidence>
<dbReference type="SMART" id="SM00304">
    <property type="entry name" value="HAMP"/>
    <property type="match status" value="1"/>
</dbReference>
<dbReference type="InterPro" id="IPR036890">
    <property type="entry name" value="HATPase_C_sf"/>
</dbReference>
<dbReference type="Proteomes" id="UP000824366">
    <property type="component" value="Chromosome"/>
</dbReference>
<dbReference type="InterPro" id="IPR036097">
    <property type="entry name" value="HisK_dim/P_sf"/>
</dbReference>
<organism evidence="18 19">
    <name type="scientific">Rhodoferax lithotrophicus</name>
    <dbReference type="NCBI Taxonomy" id="2798804"/>
    <lineage>
        <taxon>Bacteria</taxon>
        <taxon>Pseudomonadati</taxon>
        <taxon>Pseudomonadota</taxon>
        <taxon>Betaproteobacteria</taxon>
        <taxon>Burkholderiales</taxon>
        <taxon>Comamonadaceae</taxon>
        <taxon>Rhodoferax</taxon>
    </lineage>
</organism>
<keyword evidence="5" id="KW-0997">Cell inner membrane</keyword>